<dbReference type="Proteomes" id="UP001149079">
    <property type="component" value="Unassembled WGS sequence"/>
</dbReference>
<dbReference type="AlphaFoldDB" id="A0A9W9KUR0"/>
<feature type="compositionally biased region" description="Low complexity" evidence="1">
    <location>
        <begin position="68"/>
        <end position="90"/>
    </location>
</feature>
<feature type="compositionally biased region" description="Polar residues" evidence="1">
    <location>
        <begin position="305"/>
        <end position="324"/>
    </location>
</feature>
<evidence type="ECO:0000256" key="1">
    <source>
        <dbReference type="SAM" id="MobiDB-lite"/>
    </source>
</evidence>
<feature type="compositionally biased region" description="Polar residues" evidence="1">
    <location>
        <begin position="375"/>
        <end position="395"/>
    </location>
</feature>
<feature type="compositionally biased region" description="Basic and acidic residues" evidence="1">
    <location>
        <begin position="265"/>
        <end position="279"/>
    </location>
</feature>
<protein>
    <submittedName>
        <fullName evidence="2">Uncharacterized protein</fullName>
    </submittedName>
</protein>
<reference evidence="2" key="1">
    <citation type="submission" date="2022-11" db="EMBL/GenBank/DDBJ databases">
        <authorList>
            <person name="Petersen C."/>
        </authorList>
    </citation>
    <scope>NUCLEOTIDE SEQUENCE</scope>
    <source>
        <strain evidence="2">IBT 22155</strain>
    </source>
</reference>
<feature type="compositionally biased region" description="Basic and acidic residues" evidence="1">
    <location>
        <begin position="138"/>
        <end position="156"/>
    </location>
</feature>
<feature type="compositionally biased region" description="Low complexity" evidence="1">
    <location>
        <begin position="346"/>
        <end position="359"/>
    </location>
</feature>
<feature type="compositionally biased region" description="Polar residues" evidence="1">
    <location>
        <begin position="196"/>
        <end position="206"/>
    </location>
</feature>
<gene>
    <name evidence="2" type="ORF">N7515_009847</name>
</gene>
<reference evidence="2" key="2">
    <citation type="journal article" date="2023" name="IMA Fungus">
        <title>Comparative genomic study of the Penicillium genus elucidates a diverse pangenome and 15 lateral gene transfer events.</title>
        <authorList>
            <person name="Petersen C."/>
            <person name="Sorensen T."/>
            <person name="Nielsen M.R."/>
            <person name="Sondergaard T.E."/>
            <person name="Sorensen J.L."/>
            <person name="Fitzpatrick D.A."/>
            <person name="Frisvad J.C."/>
            <person name="Nielsen K.L."/>
        </authorList>
    </citation>
    <scope>NUCLEOTIDE SEQUENCE</scope>
    <source>
        <strain evidence="2">IBT 22155</strain>
    </source>
</reference>
<dbReference type="RefSeq" id="XP_056516963.1">
    <property type="nucleotide sequence ID" value="XM_056670590.1"/>
</dbReference>
<keyword evidence="3" id="KW-1185">Reference proteome</keyword>
<feature type="compositionally biased region" description="Polar residues" evidence="1">
    <location>
        <begin position="1"/>
        <end position="12"/>
    </location>
</feature>
<feature type="compositionally biased region" description="Polar residues" evidence="1">
    <location>
        <begin position="119"/>
        <end position="137"/>
    </location>
</feature>
<organism evidence="2 3">
    <name type="scientific">Penicillium bovifimosum</name>
    <dbReference type="NCBI Taxonomy" id="126998"/>
    <lineage>
        <taxon>Eukaryota</taxon>
        <taxon>Fungi</taxon>
        <taxon>Dikarya</taxon>
        <taxon>Ascomycota</taxon>
        <taxon>Pezizomycotina</taxon>
        <taxon>Eurotiomycetes</taxon>
        <taxon>Eurotiomycetidae</taxon>
        <taxon>Eurotiales</taxon>
        <taxon>Aspergillaceae</taxon>
        <taxon>Penicillium</taxon>
    </lineage>
</organism>
<proteinExistence type="predicted"/>
<dbReference type="OrthoDB" id="5324692at2759"/>
<dbReference type="GeneID" id="81409761"/>
<dbReference type="EMBL" id="JAPQKL010000008">
    <property type="protein sequence ID" value="KAJ5120459.1"/>
    <property type="molecule type" value="Genomic_DNA"/>
</dbReference>
<evidence type="ECO:0000313" key="3">
    <source>
        <dbReference type="Proteomes" id="UP001149079"/>
    </source>
</evidence>
<accession>A0A9W9KUR0</accession>
<name>A0A9W9KUR0_9EURO</name>
<comment type="caution">
    <text evidence="2">The sequence shown here is derived from an EMBL/GenBank/DDBJ whole genome shotgun (WGS) entry which is preliminary data.</text>
</comment>
<feature type="region of interest" description="Disordered" evidence="1">
    <location>
        <begin position="1"/>
        <end position="415"/>
    </location>
</feature>
<feature type="compositionally biased region" description="Polar residues" evidence="1">
    <location>
        <begin position="226"/>
        <end position="244"/>
    </location>
</feature>
<evidence type="ECO:0000313" key="2">
    <source>
        <dbReference type="EMBL" id="KAJ5120459.1"/>
    </source>
</evidence>
<sequence length="729" mass="81768">MTYTRSARQGRSQWPPAPCVEDEPQSLSKELHGLSQLGDTPGATGVHRRGSIDQYPIIVSATPPPSSTSPASVPSVLGLGSVSSDDSSGPITPPAQEPIFRNTVRFETDGQPKHAPPSAASQPRGPSSRPVPQQQPTRELHAQRESHPPSHARGSDSYRQGPPRQNALHGSRGPSAPDRTAPRAPVHDQTYHLQPPRTSLGRSNSARHAPMSTRPMPERLRREPSSGYQSDSATTCNKPLSHQSKAPVPVVSVPEPLPSVPTLAERIEEKLRQRQEQRDQGSMSDPEMRETPSAVKPLNPAEPVNGNSTKISPSATARTSASHSPTRDYQHIPSPRMQREVPAVLRTRAASATAPPTRSMSESRHTSRPLRETSKPVSNQVTTQHNPHRTMSQPAHSRHADTSPQRQNYTGPALSPCPRTIAVAGYEDWYTLKGLDHLDICPSCMKQLANTRYRDYFIPSRPKPGEKIRCAFANAWTRLAWTQMTELKHDNLELLSQIALAPPGARPCPGRKPTEQPWYSIVDPDIGTHIRGFQICGSCARNVRILIPTHRDTFTQMPKPSTAVCHFVTSSPRFIKFMDLLSVCTPPDTRDFLNYVRRKAMLHDCARDRPVHSTWYYIPDLPQLCVCEDCYDEIVWPLKRSNYPIACEMRKMEPKREASCQLYSLRMRRIFLNAVDHNDFEMLKTVALQRFAAERRFLDRMRDLQVAQKQGLDCDELMRRAVAEWRKWE</sequence>
<feature type="compositionally biased region" description="Basic and acidic residues" evidence="1">
    <location>
        <begin position="361"/>
        <end position="374"/>
    </location>
</feature>